<dbReference type="SMART" id="SM00880">
    <property type="entry name" value="CHAD"/>
    <property type="match status" value="1"/>
</dbReference>
<protein>
    <submittedName>
        <fullName evidence="2">CHAD domain protein</fullName>
    </submittedName>
</protein>
<name>A0A1A8T7A1_9GAMM</name>
<dbReference type="RefSeq" id="WP_067207410.1">
    <property type="nucleotide sequence ID" value="NZ_FLOC01000003.1"/>
</dbReference>
<accession>A0A1A8T7A1</accession>
<proteinExistence type="predicted"/>
<keyword evidence="3" id="KW-1185">Reference proteome</keyword>
<dbReference type="InterPro" id="IPR038186">
    <property type="entry name" value="CHAD_dom_sf"/>
</dbReference>
<dbReference type="STRING" id="295068.MAQ5080_00758"/>
<dbReference type="OrthoDB" id="7058692at2"/>
<reference evidence="2 3" key="1">
    <citation type="submission" date="2016-06" db="EMBL/GenBank/DDBJ databases">
        <authorList>
            <person name="Kjaerup R.B."/>
            <person name="Dalgaard T.S."/>
            <person name="Juul-Madsen H.R."/>
        </authorList>
    </citation>
    <scope>NUCLEOTIDE SEQUENCE [LARGE SCALE GENOMIC DNA]</scope>
    <source>
        <strain evidence="2 3">CECT 5080</strain>
    </source>
</reference>
<dbReference type="InterPro" id="IPR007899">
    <property type="entry name" value="CHAD_dom"/>
</dbReference>
<gene>
    <name evidence="2" type="ORF">MAQ5080_00758</name>
</gene>
<dbReference type="Proteomes" id="UP000092627">
    <property type="component" value="Unassembled WGS sequence"/>
</dbReference>
<dbReference type="PANTHER" id="PTHR39339">
    <property type="entry name" value="SLR1444 PROTEIN"/>
    <property type="match status" value="1"/>
</dbReference>
<dbReference type="Pfam" id="PF05235">
    <property type="entry name" value="CHAD"/>
    <property type="match status" value="1"/>
</dbReference>
<organism evidence="2 3">
    <name type="scientific">Marinomonas aquimarina</name>
    <dbReference type="NCBI Taxonomy" id="295068"/>
    <lineage>
        <taxon>Bacteria</taxon>
        <taxon>Pseudomonadati</taxon>
        <taxon>Pseudomonadota</taxon>
        <taxon>Gammaproteobacteria</taxon>
        <taxon>Oceanospirillales</taxon>
        <taxon>Oceanospirillaceae</taxon>
        <taxon>Marinomonas</taxon>
    </lineage>
</organism>
<feature type="domain" description="CHAD" evidence="1">
    <location>
        <begin position="1"/>
        <end position="271"/>
    </location>
</feature>
<evidence type="ECO:0000313" key="3">
    <source>
        <dbReference type="Proteomes" id="UP000092627"/>
    </source>
</evidence>
<evidence type="ECO:0000313" key="2">
    <source>
        <dbReference type="EMBL" id="SBS27255.1"/>
    </source>
</evidence>
<dbReference type="EMBL" id="FLOC01000003">
    <property type="protein sequence ID" value="SBS27255.1"/>
    <property type="molecule type" value="Genomic_DNA"/>
</dbReference>
<dbReference type="PANTHER" id="PTHR39339:SF1">
    <property type="entry name" value="CHAD DOMAIN-CONTAINING PROTEIN"/>
    <property type="match status" value="1"/>
</dbReference>
<evidence type="ECO:0000259" key="1">
    <source>
        <dbReference type="PROSITE" id="PS51708"/>
    </source>
</evidence>
<dbReference type="Gene3D" id="1.40.20.10">
    <property type="entry name" value="CHAD domain"/>
    <property type="match status" value="1"/>
</dbReference>
<dbReference type="PROSITE" id="PS51708">
    <property type="entry name" value="CHAD"/>
    <property type="match status" value="1"/>
</dbReference>
<dbReference type="AlphaFoldDB" id="A0A1A8T7A1"/>
<sequence>MGKKQLKQHCAQLLSTIEEKLTDLLKQQSDDETIHELRVSVRRITPVLELLIALEQDSQHKKRWRKHKRVFRTLFKTLSAPRDLEVQVKLAQSLADQTIQDSSSLALYIERLQQEKQRLDGQLLASVAGLFVSESIAFARQNAHFDEVKKKTLQAQLQADEKAYKQALKASVKQLKKEAEHFHSTRIQLKKFRYFLELNQVATQVDDERLKTLKTIQDHLGDTNDLHIALKLMAQNHTDAAVIEQVEGLYQDHLQKSVAAIFNNLKPLRLK</sequence>